<dbReference type="PANTHER" id="PTHR42751:SF3">
    <property type="entry name" value="SODIUM_GLUTAMATE SYMPORTER"/>
    <property type="match status" value="1"/>
</dbReference>
<evidence type="ECO:0000259" key="8">
    <source>
        <dbReference type="Pfam" id="PF00999"/>
    </source>
</evidence>
<keyword evidence="5 7" id="KW-1133">Transmembrane helix</keyword>
<evidence type="ECO:0000256" key="7">
    <source>
        <dbReference type="SAM" id="Phobius"/>
    </source>
</evidence>
<protein>
    <submittedName>
        <fullName evidence="9">Cation:proton antiporter</fullName>
    </submittedName>
</protein>
<organism evidence="9 10">
    <name type="scientific">Crenobacter oryzisoli</name>
    <dbReference type="NCBI Taxonomy" id="3056844"/>
    <lineage>
        <taxon>Bacteria</taxon>
        <taxon>Pseudomonadati</taxon>
        <taxon>Pseudomonadota</taxon>
        <taxon>Betaproteobacteria</taxon>
        <taxon>Neisseriales</taxon>
        <taxon>Neisseriaceae</taxon>
        <taxon>Crenobacter</taxon>
    </lineage>
</organism>
<feature type="transmembrane region" description="Helical" evidence="7">
    <location>
        <begin position="61"/>
        <end position="79"/>
    </location>
</feature>
<dbReference type="RefSeq" id="WP_289832107.1">
    <property type="nucleotide sequence ID" value="NZ_JAUEDK010000070.1"/>
</dbReference>
<reference evidence="9" key="1">
    <citation type="submission" date="2023-06" db="EMBL/GenBank/DDBJ databases">
        <authorList>
            <person name="Zhang S."/>
        </authorList>
    </citation>
    <scope>NUCLEOTIDE SEQUENCE</scope>
    <source>
        <strain evidence="9">SG2303</strain>
    </source>
</reference>
<dbReference type="Proteomes" id="UP001168540">
    <property type="component" value="Unassembled WGS sequence"/>
</dbReference>
<feature type="transmembrane region" description="Helical" evidence="7">
    <location>
        <begin position="6"/>
        <end position="24"/>
    </location>
</feature>
<dbReference type="InterPro" id="IPR006153">
    <property type="entry name" value="Cation/H_exchanger_TM"/>
</dbReference>
<dbReference type="EMBL" id="JAUEDK010000070">
    <property type="protein sequence ID" value="MDN0077471.1"/>
    <property type="molecule type" value="Genomic_DNA"/>
</dbReference>
<feature type="transmembrane region" description="Helical" evidence="7">
    <location>
        <begin position="332"/>
        <end position="351"/>
    </location>
</feature>
<keyword evidence="3" id="KW-0813">Transport</keyword>
<feature type="transmembrane region" description="Helical" evidence="7">
    <location>
        <begin position="91"/>
        <end position="112"/>
    </location>
</feature>
<feature type="transmembrane region" description="Helical" evidence="7">
    <location>
        <begin position="118"/>
        <end position="138"/>
    </location>
</feature>
<accession>A0ABT7XUK7</accession>
<evidence type="ECO:0000313" key="10">
    <source>
        <dbReference type="Proteomes" id="UP001168540"/>
    </source>
</evidence>
<evidence type="ECO:0000256" key="4">
    <source>
        <dbReference type="ARBA" id="ARBA00022692"/>
    </source>
</evidence>
<sequence>MHGADFLRDLAVIMLIAGATTVLFSRLRQPVVLGYILAGLIIGPHTPPYPLITNSHTIETLAEMGVVFLMFSLGLEFSLKKLREVGSTALVAALMEIVVMIWVGFEIGRFFGWRTMDSLFLGAMLAVSSTTIIVKALSELNLKRERFAQLVFGILIVEDILAIGLIALLSGIAVNGDINMATVGATLGKLGIFLVVSLTVGILVVPRLLAYVARFDNDEMLLVTVLGLCFGFCLMVIELGYSVALGAFVIGAIMAESRQLHLIERLIAPVRDMFSAIFFVAVGLMLDPRVLVDYWLPITVITVAVVLGKLVSCGTGAFLAGQSGRTSMRVGMGLAQIGEFSFIIAALGVSLKVTSDFLYPIAVAVSALTTLLTPYLIQSADPLSRRIGSTLPGWLTAVFGLYTRWLGSLQLSGDNALAAAIVQRCLLQILVNLCLVAGVFLGLAALFESGVLAFLPSPLDHKNVLWGAAMLLSLPFLVACYRKQKALGQMLAEMTVRGSAGRYPAAARQIIAELVPLLGIGIMLLVISAVSGSLLPPLETRLVVLGVAVVAVLLLSRQLIRLHSRLQIALQETLETPPDPLKPERHGHH</sequence>
<keyword evidence="10" id="KW-1185">Reference proteome</keyword>
<gene>
    <name evidence="9" type="ORF">QU481_21850</name>
</gene>
<feature type="transmembrane region" description="Helical" evidence="7">
    <location>
        <begin position="192"/>
        <end position="213"/>
    </location>
</feature>
<name>A0ABT7XUK7_9NEIS</name>
<feature type="transmembrane region" description="Helical" evidence="7">
    <location>
        <begin position="464"/>
        <end position="481"/>
    </location>
</feature>
<feature type="transmembrane region" description="Helical" evidence="7">
    <location>
        <begin position="298"/>
        <end position="320"/>
    </location>
</feature>
<evidence type="ECO:0000256" key="5">
    <source>
        <dbReference type="ARBA" id="ARBA00022989"/>
    </source>
</evidence>
<feature type="transmembrane region" description="Helical" evidence="7">
    <location>
        <begin position="510"/>
        <end position="530"/>
    </location>
</feature>
<evidence type="ECO:0000256" key="3">
    <source>
        <dbReference type="ARBA" id="ARBA00022448"/>
    </source>
</evidence>
<evidence type="ECO:0000313" key="9">
    <source>
        <dbReference type="EMBL" id="MDN0077471.1"/>
    </source>
</evidence>
<feature type="domain" description="Cation/H+ exchanger transmembrane" evidence="8">
    <location>
        <begin position="13"/>
        <end position="376"/>
    </location>
</feature>
<dbReference type="Pfam" id="PF00999">
    <property type="entry name" value="Na_H_Exchanger"/>
    <property type="match status" value="1"/>
</dbReference>
<dbReference type="PANTHER" id="PTHR42751">
    <property type="entry name" value="SODIUM/HYDROGEN EXCHANGER FAMILY/TRKA DOMAIN PROTEIN"/>
    <property type="match status" value="1"/>
</dbReference>
<comment type="caution">
    <text evidence="9">The sequence shown here is derived from an EMBL/GenBank/DDBJ whole genome shotgun (WGS) entry which is preliminary data.</text>
</comment>
<feature type="transmembrane region" description="Helical" evidence="7">
    <location>
        <begin position="31"/>
        <end position="49"/>
    </location>
</feature>
<feature type="transmembrane region" description="Helical" evidence="7">
    <location>
        <begin position="429"/>
        <end position="452"/>
    </location>
</feature>
<comment type="similarity">
    <text evidence="2">Belongs to the monovalent cation:proton antiporter 2 (CPA2) transporter (TC 2.A.37) family.</text>
</comment>
<feature type="transmembrane region" description="Helical" evidence="7">
    <location>
        <begin position="542"/>
        <end position="560"/>
    </location>
</feature>
<comment type="subcellular location">
    <subcellularLocation>
        <location evidence="1">Membrane</location>
        <topology evidence="1">Multi-pass membrane protein</topology>
    </subcellularLocation>
</comment>
<evidence type="ECO:0000256" key="2">
    <source>
        <dbReference type="ARBA" id="ARBA00005551"/>
    </source>
</evidence>
<evidence type="ECO:0000256" key="6">
    <source>
        <dbReference type="ARBA" id="ARBA00023136"/>
    </source>
</evidence>
<evidence type="ECO:0000256" key="1">
    <source>
        <dbReference type="ARBA" id="ARBA00004141"/>
    </source>
</evidence>
<feature type="transmembrane region" description="Helical" evidence="7">
    <location>
        <begin position="150"/>
        <end position="172"/>
    </location>
</feature>
<dbReference type="Gene3D" id="1.20.1530.20">
    <property type="match status" value="1"/>
</dbReference>
<keyword evidence="6 7" id="KW-0472">Membrane</keyword>
<feature type="transmembrane region" description="Helical" evidence="7">
    <location>
        <begin position="220"/>
        <end position="237"/>
    </location>
</feature>
<feature type="transmembrane region" description="Helical" evidence="7">
    <location>
        <begin position="273"/>
        <end position="292"/>
    </location>
</feature>
<feature type="transmembrane region" description="Helical" evidence="7">
    <location>
        <begin position="357"/>
        <end position="377"/>
    </location>
</feature>
<keyword evidence="4 7" id="KW-0812">Transmembrane</keyword>
<proteinExistence type="inferred from homology"/>
<dbReference type="InterPro" id="IPR038770">
    <property type="entry name" value="Na+/solute_symporter_sf"/>
</dbReference>